<accession>A0A285RKF9</accession>
<dbReference type="RefSeq" id="WP_097068525.1">
    <property type="nucleotide sequence ID" value="NZ_OBMT01000001.1"/>
</dbReference>
<sequence length="201" mass="22363">MKLVSFIPLMVCMLGVEEKTLRMYLKYLRDAGMFSTGARGVNAPDITALDAARVIIAVLASPSPSRAVRDVEFFGGLLPAYHECNWGPLELFAHQPDKTLLDVVVDCLEHEVLYEVGGLANIRISDNGNAQIENENFRVIYHDRAFSDAMHDASTVKEKVEIMQRSETMERSGGTRVVRSAFYPIEGIAEIGQELLGWEAE</sequence>
<gene>
    <name evidence="1" type="ORF">SAMN05877831_101529</name>
</gene>
<dbReference type="Proteomes" id="UP000219111">
    <property type="component" value="Unassembled WGS sequence"/>
</dbReference>
<evidence type="ECO:0000313" key="1">
    <source>
        <dbReference type="EMBL" id="SOB94591.1"/>
    </source>
</evidence>
<dbReference type="AlphaFoldDB" id="A0A285RKF9"/>
<evidence type="ECO:0000313" key="2">
    <source>
        <dbReference type="Proteomes" id="UP000219111"/>
    </source>
</evidence>
<reference evidence="2" key="1">
    <citation type="submission" date="2017-08" db="EMBL/GenBank/DDBJ databases">
        <authorList>
            <person name="Varghese N."/>
            <person name="Submissions S."/>
        </authorList>
    </citation>
    <scope>NUCLEOTIDE SEQUENCE [LARGE SCALE GENOMIC DNA]</scope>
    <source>
        <strain evidence="2">JA276</strain>
    </source>
</reference>
<keyword evidence="2" id="KW-1185">Reference proteome</keyword>
<proteinExistence type="predicted"/>
<protein>
    <submittedName>
        <fullName evidence="1">Uncharacterized protein</fullName>
    </submittedName>
</protein>
<dbReference type="EMBL" id="OBMT01000001">
    <property type="protein sequence ID" value="SOB94591.1"/>
    <property type="molecule type" value="Genomic_DNA"/>
</dbReference>
<organism evidence="1 2">
    <name type="scientific">Rhodobacter maris</name>
    <dbReference type="NCBI Taxonomy" id="446682"/>
    <lineage>
        <taxon>Bacteria</taxon>
        <taxon>Pseudomonadati</taxon>
        <taxon>Pseudomonadota</taxon>
        <taxon>Alphaproteobacteria</taxon>
        <taxon>Rhodobacterales</taxon>
        <taxon>Rhodobacter group</taxon>
        <taxon>Rhodobacter</taxon>
    </lineage>
</organism>
<name>A0A285RKF9_9RHOB</name>
<dbReference type="OrthoDB" id="7838422at2"/>